<evidence type="ECO:0000313" key="1">
    <source>
        <dbReference type="EMBL" id="OGG68664.1"/>
    </source>
</evidence>
<gene>
    <name evidence="1" type="ORF">A3C20_00555</name>
</gene>
<name>A0A1F6E4M1_9BACT</name>
<sequence>MTVASIKFLLFRLLPDAAKVMEIADEQVDHILAGRYAEAIRFGDYWRKVYTHVPHTMLFDMWSARAEIGLSRGRPAVLRILRADMTLGRWERAVVAERIELRPGEKALIQNLVVDFHDTLMWIRDECGHAGFLQLLSEEYGDRIALLEAW</sequence>
<proteinExistence type="predicted"/>
<protein>
    <submittedName>
        <fullName evidence="1">Uncharacterized protein</fullName>
    </submittedName>
</protein>
<dbReference type="Proteomes" id="UP000176914">
    <property type="component" value="Unassembled WGS sequence"/>
</dbReference>
<reference evidence="1 2" key="1">
    <citation type="journal article" date="2016" name="Nat. Commun.">
        <title>Thousands of microbial genomes shed light on interconnected biogeochemical processes in an aquifer system.</title>
        <authorList>
            <person name="Anantharaman K."/>
            <person name="Brown C.T."/>
            <person name="Hug L.A."/>
            <person name="Sharon I."/>
            <person name="Castelle C.J."/>
            <person name="Probst A.J."/>
            <person name="Thomas B.C."/>
            <person name="Singh A."/>
            <person name="Wilkins M.J."/>
            <person name="Karaoz U."/>
            <person name="Brodie E.L."/>
            <person name="Williams K.H."/>
            <person name="Hubbard S.S."/>
            <person name="Banfield J.F."/>
        </authorList>
    </citation>
    <scope>NUCLEOTIDE SEQUENCE [LARGE SCALE GENOMIC DNA]</scope>
</reference>
<comment type="caution">
    <text evidence="1">The sequence shown here is derived from an EMBL/GenBank/DDBJ whole genome shotgun (WGS) entry which is preliminary data.</text>
</comment>
<dbReference type="EMBL" id="MFLL01000030">
    <property type="protein sequence ID" value="OGG68664.1"/>
    <property type="molecule type" value="Genomic_DNA"/>
</dbReference>
<organism evidence="1 2">
    <name type="scientific">Candidatus Kaiserbacteria bacterium RIFCSPHIGHO2_02_FULL_55_25</name>
    <dbReference type="NCBI Taxonomy" id="1798498"/>
    <lineage>
        <taxon>Bacteria</taxon>
        <taxon>Candidatus Kaiseribacteriota</taxon>
    </lineage>
</organism>
<evidence type="ECO:0000313" key="2">
    <source>
        <dbReference type="Proteomes" id="UP000176914"/>
    </source>
</evidence>
<dbReference type="AlphaFoldDB" id="A0A1F6E4M1"/>
<accession>A0A1F6E4M1</accession>